<sequence>MLTKKTIAAFAAGVTLISGFAFATPAMADATSPLNTSDPVSYDSATSSEAFAAPAPAPAPAPAQLPDAPDALVASPKTRTYTNSLGTVVYEPGTTPLYDEALSGKFDTPAKPAPKCTNNCGTKTKKLPKTGAAVALLAVAASAIAGLGVAIRKFRH</sequence>
<evidence type="ECO:0000256" key="3">
    <source>
        <dbReference type="SAM" id="SignalP"/>
    </source>
</evidence>
<feature type="chain" id="PRO_5039514703" description="Gram-positive cocci surface proteins LPxTG domain-containing protein" evidence="3">
    <location>
        <begin position="24"/>
        <end position="156"/>
    </location>
</feature>
<feature type="compositionally biased region" description="Polar residues" evidence="1">
    <location>
        <begin position="34"/>
        <end position="49"/>
    </location>
</feature>
<name>I4LZQ7_GARVA</name>
<keyword evidence="2" id="KW-1133">Transmembrane helix</keyword>
<evidence type="ECO:0000256" key="1">
    <source>
        <dbReference type="SAM" id="MobiDB-lite"/>
    </source>
</evidence>
<keyword evidence="2" id="KW-0812">Transmembrane</keyword>
<protein>
    <recommendedName>
        <fullName evidence="6">Gram-positive cocci surface proteins LPxTG domain-containing protein</fullName>
    </recommendedName>
</protein>
<keyword evidence="3" id="KW-0732">Signal</keyword>
<gene>
    <name evidence="4" type="ORF">CGSMWGv1500E_04551</name>
</gene>
<keyword evidence="2" id="KW-0472">Membrane</keyword>
<evidence type="ECO:0000256" key="2">
    <source>
        <dbReference type="SAM" id="Phobius"/>
    </source>
</evidence>
<reference evidence="4 5" key="1">
    <citation type="journal article" date="2012" name="J. Bacteriol.">
        <title>Comparative Genomic Analyses of 17 Clinical Isolates of Gardnerella vaginalis Provide Evidence of Multiple Genetically Isolated Clades Consistent with Subspeciation into Genovars.</title>
        <authorList>
            <person name="Ahmed A."/>
            <person name="Earl J."/>
            <person name="Retchless A."/>
            <person name="Hillier S."/>
            <person name="Rabe L."/>
            <person name="Cherpes T."/>
            <person name="Powell E."/>
            <person name="Janto B."/>
            <person name="Eutsey R."/>
            <person name="Hiller N.L."/>
            <person name="Boissy R."/>
            <person name="Dahlgreen M."/>
            <person name="Hall B."/>
            <person name="Costerton J."/>
            <person name="Post J.C."/>
            <person name="Hu F."/>
            <person name="Ehrlich G."/>
        </authorList>
    </citation>
    <scope>NUCLEOTIDE SEQUENCE [LARGE SCALE GENOMIC DNA]</scope>
    <source>
        <strain evidence="4 5">1500E</strain>
    </source>
</reference>
<dbReference type="Proteomes" id="UP000032875">
    <property type="component" value="Unassembled WGS sequence"/>
</dbReference>
<proteinExistence type="predicted"/>
<accession>I4LZQ7</accession>
<evidence type="ECO:0000313" key="5">
    <source>
        <dbReference type="Proteomes" id="UP000032875"/>
    </source>
</evidence>
<dbReference type="RefSeq" id="WP_004128925.1">
    <property type="nucleotide sequence ID" value="NZ_ADES01000014.1"/>
</dbReference>
<comment type="caution">
    <text evidence="4">The sequence shown here is derived from an EMBL/GenBank/DDBJ whole genome shotgun (WGS) entry which is preliminary data.</text>
</comment>
<organism evidence="4 5">
    <name type="scientific">Gardnerella vaginalis 1500E</name>
    <dbReference type="NCBI Taxonomy" id="698957"/>
    <lineage>
        <taxon>Bacteria</taxon>
        <taxon>Bacillati</taxon>
        <taxon>Actinomycetota</taxon>
        <taxon>Actinomycetes</taxon>
        <taxon>Bifidobacteriales</taxon>
        <taxon>Bifidobacteriaceae</taxon>
        <taxon>Gardnerella</taxon>
    </lineage>
</organism>
<feature type="region of interest" description="Disordered" evidence="1">
    <location>
        <begin position="34"/>
        <end position="70"/>
    </location>
</feature>
<dbReference type="PATRIC" id="fig|698957.3.peg.887"/>
<dbReference type="EMBL" id="ADES01000014">
    <property type="protein sequence ID" value="EIK82447.1"/>
    <property type="molecule type" value="Genomic_DNA"/>
</dbReference>
<evidence type="ECO:0008006" key="6">
    <source>
        <dbReference type="Google" id="ProtNLM"/>
    </source>
</evidence>
<feature type="transmembrane region" description="Helical" evidence="2">
    <location>
        <begin position="132"/>
        <end position="151"/>
    </location>
</feature>
<dbReference type="AlphaFoldDB" id="I4LZQ7"/>
<evidence type="ECO:0000313" key="4">
    <source>
        <dbReference type="EMBL" id="EIK82447.1"/>
    </source>
</evidence>
<feature type="signal peptide" evidence="3">
    <location>
        <begin position="1"/>
        <end position="23"/>
    </location>
</feature>